<name>Q30SD0_SULDN</name>
<dbReference type="eggNOG" id="ENOG5032K07">
    <property type="taxonomic scope" value="Bacteria"/>
</dbReference>
<dbReference type="InterPro" id="IPR006311">
    <property type="entry name" value="TAT_signal"/>
</dbReference>
<reference evidence="3 4" key="1">
    <citation type="journal article" date="2008" name="Appl. Environ. Microbiol.">
        <title>Genome of the epsilonproteobacterial chemolithoautotroph Sulfurimonas denitrificans.</title>
        <authorList>
            <person name="Sievert S.M."/>
            <person name="Scott K.M."/>
            <person name="Klotz M.G."/>
            <person name="Chain P.S.G."/>
            <person name="Hauser L.J."/>
            <person name="Hemp J."/>
            <person name="Huegler M."/>
            <person name="Land M."/>
            <person name="Lapidus A."/>
            <person name="Larimer F.W."/>
            <person name="Lucas S."/>
            <person name="Malfatti S.A."/>
            <person name="Meyer F."/>
            <person name="Paulsen I.T."/>
            <person name="Ren Q."/>
            <person name="Simon J."/>
            <person name="Bailey K."/>
            <person name="Diaz E."/>
            <person name="Fitzpatrick K.A."/>
            <person name="Glover B."/>
            <person name="Gwatney N."/>
            <person name="Korajkic A."/>
            <person name="Long A."/>
            <person name="Mobberley J.M."/>
            <person name="Pantry S.N."/>
            <person name="Pazder G."/>
            <person name="Peterson S."/>
            <person name="Quintanilla J.D."/>
            <person name="Sprinkle R."/>
            <person name="Stephens J."/>
            <person name="Thomas P."/>
            <person name="Vaughn R."/>
            <person name="Weber M.J."/>
            <person name="Wooten L.L."/>
        </authorList>
    </citation>
    <scope>NUCLEOTIDE SEQUENCE [LARGE SCALE GENOMIC DNA]</scope>
    <source>
        <strain evidence="4">ATCC 33889 / DSM 1251</strain>
    </source>
</reference>
<dbReference type="EMBL" id="CP000153">
    <property type="protein sequence ID" value="ABB44101.1"/>
    <property type="molecule type" value="Genomic_DNA"/>
</dbReference>
<dbReference type="InterPro" id="IPR019546">
    <property type="entry name" value="TAT_signal_bac_arc"/>
</dbReference>
<evidence type="ECO:0000256" key="1">
    <source>
        <dbReference type="ARBA" id="ARBA00022505"/>
    </source>
</evidence>
<dbReference type="AlphaFoldDB" id="Q30SD0"/>
<organism evidence="3 4">
    <name type="scientific">Sulfurimonas denitrificans (strain ATCC 33889 / DSM 1251)</name>
    <name type="common">Thiomicrospira denitrificans (strain ATCC 33889 / DSM 1251)</name>
    <dbReference type="NCBI Taxonomy" id="326298"/>
    <lineage>
        <taxon>Bacteria</taxon>
        <taxon>Pseudomonadati</taxon>
        <taxon>Campylobacterota</taxon>
        <taxon>Epsilonproteobacteria</taxon>
        <taxon>Campylobacterales</taxon>
        <taxon>Sulfurimonadaceae</taxon>
        <taxon>Sulfurimonas</taxon>
    </lineage>
</organism>
<dbReference type="RefSeq" id="WP_011372453.1">
    <property type="nucleotide sequence ID" value="NC_007575.1"/>
</dbReference>
<gene>
    <name evidence="3" type="ordered locus">Suden_0822</name>
</gene>
<sequence>MSDEILKRRDFLKRAGIAASVLATSVVAVAATTEDKHRGHSDNMGSGVVVGTSKKKEILYTKTQAWEEFYKAAK</sequence>
<dbReference type="STRING" id="326298.Suden_0822"/>
<feature type="chain" id="PRO_5004219595" evidence="2">
    <location>
        <begin position="31"/>
        <end position="74"/>
    </location>
</feature>
<dbReference type="OrthoDB" id="5373165at2"/>
<dbReference type="KEGG" id="tdn:Suden_0822"/>
<dbReference type="HOGENOM" id="CLU_202476_0_0_7"/>
<evidence type="ECO:0000313" key="3">
    <source>
        <dbReference type="EMBL" id="ABB44101.1"/>
    </source>
</evidence>
<dbReference type="NCBIfam" id="TIGR01409">
    <property type="entry name" value="TAT_signal_seq"/>
    <property type="match status" value="1"/>
</dbReference>
<keyword evidence="1" id="KW-0500">Molybdenum</keyword>
<keyword evidence="2" id="KW-0732">Signal</keyword>
<dbReference type="Proteomes" id="UP000002714">
    <property type="component" value="Chromosome"/>
</dbReference>
<proteinExistence type="predicted"/>
<protein>
    <submittedName>
        <fullName evidence="3">Twin-arginine translocation pathway signal</fullName>
    </submittedName>
</protein>
<feature type="signal peptide" evidence="2">
    <location>
        <begin position="1"/>
        <end position="30"/>
    </location>
</feature>
<keyword evidence="4" id="KW-1185">Reference proteome</keyword>
<accession>Q30SD0</accession>
<dbReference type="PROSITE" id="PS51318">
    <property type="entry name" value="TAT"/>
    <property type="match status" value="1"/>
</dbReference>
<evidence type="ECO:0000256" key="2">
    <source>
        <dbReference type="SAM" id="SignalP"/>
    </source>
</evidence>
<evidence type="ECO:0000313" key="4">
    <source>
        <dbReference type="Proteomes" id="UP000002714"/>
    </source>
</evidence>